<proteinExistence type="predicted"/>
<protein>
    <submittedName>
        <fullName evidence="1">Uncharacterized protein</fullName>
    </submittedName>
</protein>
<evidence type="ECO:0000313" key="2">
    <source>
        <dbReference type="Proteomes" id="UP000648663"/>
    </source>
</evidence>
<sequence>MAFRPATCAPHVLAETKQPFVFPLRLTVGEGEEVAVDLPLEEAQEAQLQELLGRVCTG</sequence>
<organism evidence="1 2">
    <name type="scientific">Modestobacter marinus</name>
    <dbReference type="NCBI Taxonomy" id="477641"/>
    <lineage>
        <taxon>Bacteria</taxon>
        <taxon>Bacillati</taxon>
        <taxon>Actinomycetota</taxon>
        <taxon>Actinomycetes</taxon>
        <taxon>Geodermatophilales</taxon>
        <taxon>Geodermatophilaceae</taxon>
        <taxon>Modestobacter</taxon>
    </lineage>
</organism>
<reference evidence="2" key="1">
    <citation type="journal article" date="2019" name="Int. J. Syst. Evol. Microbiol.">
        <title>The Global Catalogue of Microorganisms (GCM) 10K type strain sequencing project: providing services to taxonomists for standard genome sequencing and annotation.</title>
        <authorList>
            <consortium name="The Broad Institute Genomics Platform"/>
            <consortium name="The Broad Institute Genome Sequencing Center for Infectious Disease"/>
            <person name="Wu L."/>
            <person name="Ma J."/>
        </authorList>
    </citation>
    <scope>NUCLEOTIDE SEQUENCE [LARGE SCALE GENOMIC DNA]</scope>
    <source>
        <strain evidence="2">CGMCC 4.5581</strain>
    </source>
</reference>
<dbReference type="EMBL" id="BMMI01000001">
    <property type="protein sequence ID" value="GGL54158.1"/>
    <property type="molecule type" value="Genomic_DNA"/>
</dbReference>
<name>A0ABQ2FTZ4_9ACTN</name>
<evidence type="ECO:0000313" key="1">
    <source>
        <dbReference type="EMBL" id="GGL54158.1"/>
    </source>
</evidence>
<accession>A0ABQ2FTZ4</accession>
<keyword evidence="2" id="KW-1185">Reference proteome</keyword>
<dbReference type="Proteomes" id="UP000648663">
    <property type="component" value="Unassembled WGS sequence"/>
</dbReference>
<gene>
    <name evidence="1" type="ORF">GCM10011589_07730</name>
</gene>
<comment type="caution">
    <text evidence="1">The sequence shown here is derived from an EMBL/GenBank/DDBJ whole genome shotgun (WGS) entry which is preliminary data.</text>
</comment>